<dbReference type="EMBL" id="CP101620">
    <property type="protein sequence ID" value="UTY40410.1"/>
    <property type="molecule type" value="Genomic_DNA"/>
</dbReference>
<keyword evidence="3 7" id="KW-0540">Nuclease</keyword>
<dbReference type="PANTHER" id="PTHR33992">
    <property type="entry name" value="RIBONUCLEASE P PROTEIN COMPONENT"/>
    <property type="match status" value="1"/>
</dbReference>
<evidence type="ECO:0000256" key="2">
    <source>
        <dbReference type="ARBA" id="ARBA00022694"/>
    </source>
</evidence>
<comment type="similarity">
    <text evidence="7">Belongs to the RnpA family.</text>
</comment>
<comment type="catalytic activity">
    <reaction evidence="7">
        <text>Endonucleolytic cleavage of RNA, removing 5'-extranucleotides from tRNA precursor.</text>
        <dbReference type="EC" id="3.1.26.5"/>
    </reaction>
</comment>
<evidence type="ECO:0000256" key="1">
    <source>
        <dbReference type="ARBA" id="ARBA00002663"/>
    </source>
</evidence>
<dbReference type="PANTHER" id="PTHR33992:SF1">
    <property type="entry name" value="RIBONUCLEASE P PROTEIN COMPONENT"/>
    <property type="match status" value="1"/>
</dbReference>
<keyword evidence="4 7" id="KW-0255">Endonuclease</keyword>
<dbReference type="InterPro" id="IPR014721">
    <property type="entry name" value="Ribsml_uS5_D2-typ_fold_subgr"/>
</dbReference>
<dbReference type="SUPFAM" id="SSF54211">
    <property type="entry name" value="Ribosomal protein S5 domain 2-like"/>
    <property type="match status" value="1"/>
</dbReference>
<dbReference type="PROSITE" id="PS00648">
    <property type="entry name" value="RIBONUCLEASE_P"/>
    <property type="match status" value="1"/>
</dbReference>
<dbReference type="InterPro" id="IPR020539">
    <property type="entry name" value="RNase_P_CS"/>
</dbReference>
<evidence type="ECO:0000313" key="9">
    <source>
        <dbReference type="EMBL" id="UTY40410.1"/>
    </source>
</evidence>
<evidence type="ECO:0000313" key="10">
    <source>
        <dbReference type="Proteomes" id="UP001060112"/>
    </source>
</evidence>
<proteinExistence type="inferred from homology"/>
<dbReference type="Proteomes" id="UP001060112">
    <property type="component" value="Chromosome"/>
</dbReference>
<protein>
    <recommendedName>
        <fullName evidence="7 8">Ribonuclease P protein component</fullName>
        <shortName evidence="7">RNase P protein</shortName>
        <shortName evidence="7">RNaseP protein</shortName>
        <ecNumber evidence="7 8">3.1.26.5</ecNumber>
    </recommendedName>
    <alternativeName>
        <fullName evidence="7">Protein C5</fullName>
    </alternativeName>
</protein>
<sequence length="111" mass="13332">MKKEYRIKKNEDFQSIIKKKKSVANRQFVVYCAPSQEHLRVGISVSKKLGHAVVRNKIKRQVRMMVQQVFDKDQKMDFIIIVRYNYLNCSYQDNLKSLISLYNKISRRMEK</sequence>
<dbReference type="RefSeq" id="WP_290141834.1">
    <property type="nucleotide sequence ID" value="NZ_CP101620.1"/>
</dbReference>
<dbReference type="Pfam" id="PF00825">
    <property type="entry name" value="Ribonuclease_P"/>
    <property type="match status" value="1"/>
</dbReference>
<organism evidence="9 10">
    <name type="scientific">Allocoprobacillus halotolerans</name>
    <dbReference type="NCBI Taxonomy" id="2944914"/>
    <lineage>
        <taxon>Bacteria</taxon>
        <taxon>Bacillati</taxon>
        <taxon>Bacillota</taxon>
        <taxon>Erysipelotrichia</taxon>
        <taxon>Erysipelotrichales</taxon>
        <taxon>Erysipelotrichaceae</taxon>
        <taxon>Allocoprobacillus</taxon>
    </lineage>
</organism>
<comment type="function">
    <text evidence="1 7">RNaseP catalyzes the removal of the 5'-leader sequence from pre-tRNA to produce the mature 5'-terminus. It can also cleave other RNA substrates such as 4.5S RNA. The protein component plays an auxiliary but essential role in vivo by binding to the 5'-leader sequence and broadening the substrate specificity of the ribozyme.</text>
</comment>
<dbReference type="InterPro" id="IPR000100">
    <property type="entry name" value="RNase_P"/>
</dbReference>
<evidence type="ECO:0000256" key="5">
    <source>
        <dbReference type="ARBA" id="ARBA00022801"/>
    </source>
</evidence>
<gene>
    <name evidence="7 9" type="primary">rnpA</name>
    <name evidence="9" type="ORF">NMU03_06415</name>
</gene>
<keyword evidence="2 7" id="KW-0819">tRNA processing</keyword>
<dbReference type="Gene3D" id="3.30.230.10">
    <property type="match status" value="1"/>
</dbReference>
<comment type="subunit">
    <text evidence="7">Consists of a catalytic RNA component (M1 or rnpB) and a protein subunit.</text>
</comment>
<dbReference type="GO" id="GO:0004526">
    <property type="term" value="F:ribonuclease P activity"/>
    <property type="evidence" value="ECO:0007669"/>
    <property type="project" value="UniProtKB-EC"/>
</dbReference>
<name>A0ABY5I904_9FIRM</name>
<dbReference type="HAMAP" id="MF_00227">
    <property type="entry name" value="RNase_P"/>
    <property type="match status" value="1"/>
</dbReference>
<accession>A0ABY5I904</accession>
<dbReference type="NCBIfam" id="TIGR00188">
    <property type="entry name" value="rnpA"/>
    <property type="match status" value="1"/>
</dbReference>
<dbReference type="EC" id="3.1.26.5" evidence="7 8"/>
<keyword evidence="5 7" id="KW-0378">Hydrolase</keyword>
<evidence type="ECO:0000256" key="4">
    <source>
        <dbReference type="ARBA" id="ARBA00022759"/>
    </source>
</evidence>
<reference evidence="9" key="1">
    <citation type="submission" date="2022-07" db="EMBL/GenBank/DDBJ databases">
        <title>Faecal culturing of patients with breast cancer.</title>
        <authorList>
            <person name="Teng N.M.Y."/>
            <person name="Kiu R."/>
            <person name="Evans R."/>
            <person name="Baker D.J."/>
            <person name="Zenner C."/>
            <person name="Robinson S.D."/>
            <person name="Hall L.J."/>
        </authorList>
    </citation>
    <scope>NUCLEOTIDE SEQUENCE</scope>
    <source>
        <strain evidence="9">LH1062</strain>
    </source>
</reference>
<dbReference type="InterPro" id="IPR020568">
    <property type="entry name" value="Ribosomal_Su5_D2-typ_SF"/>
</dbReference>
<evidence type="ECO:0000256" key="6">
    <source>
        <dbReference type="ARBA" id="ARBA00022884"/>
    </source>
</evidence>
<keyword evidence="10" id="KW-1185">Reference proteome</keyword>
<keyword evidence="6 7" id="KW-0694">RNA-binding</keyword>
<evidence type="ECO:0000256" key="3">
    <source>
        <dbReference type="ARBA" id="ARBA00022722"/>
    </source>
</evidence>
<evidence type="ECO:0000256" key="8">
    <source>
        <dbReference type="NCBIfam" id="TIGR00188"/>
    </source>
</evidence>
<evidence type="ECO:0000256" key="7">
    <source>
        <dbReference type="HAMAP-Rule" id="MF_00227"/>
    </source>
</evidence>